<comment type="similarity">
    <text evidence="2">Belongs to the outer membrane factor (OMF) (TC 1.B.17) family.</text>
</comment>
<feature type="chain" id="PRO_5047412894" evidence="9">
    <location>
        <begin position="22"/>
        <end position="435"/>
    </location>
</feature>
<gene>
    <name evidence="10" type="ORF">OSR52_15925</name>
</gene>
<dbReference type="EMBL" id="JAPMUA010000006">
    <property type="protein sequence ID" value="MDG3587355.1"/>
    <property type="molecule type" value="Genomic_DNA"/>
</dbReference>
<evidence type="ECO:0000256" key="1">
    <source>
        <dbReference type="ARBA" id="ARBA00004442"/>
    </source>
</evidence>
<evidence type="ECO:0000313" key="10">
    <source>
        <dbReference type="EMBL" id="MDG3587355.1"/>
    </source>
</evidence>
<evidence type="ECO:0000256" key="5">
    <source>
        <dbReference type="ARBA" id="ARBA00022692"/>
    </source>
</evidence>
<sequence length="435" mass="48406">MKIKIILICLLGILGIKTMEAQQTTLTLEEAIKLALLNSDASKIADTKVNTAEYEVKSAKSNRYPDLDISGQYQHLTKVNADIKLDTGQDADAGGAAPPDISYLMLGQATASVPLFTGFKLSNLVKASQNSLQAAVYNAKSEKEKIALNTVSTYVNLYKAHKTVELIEENLKSAQQRVKDFTAMEQNGLLARNDLLKAQLQESNIEVSLEEARKNESILNYNLITMLKMPSDTQISIGDTNFELVSTAQLSDSIQRNDLKSLYFQEEAAKNNIKIAQSKYYPSLSLMGGYVALDVQNVMTITDAMNFGVGVSYNLADIFKAKSDVKVAKSKARELEYTIDMVRDQIDVQIEDANQSYNLATKKYEVYQKAEEQATENYRIVKDKYDNGLVDTNDLLEADIDQLQSKINLAYAKADITLKFYELLDAQGQINTDIK</sequence>
<keyword evidence="9" id="KW-0732">Signal</keyword>
<proteinExistence type="inferred from homology"/>
<keyword evidence="6" id="KW-0472">Membrane</keyword>
<keyword evidence="8" id="KW-0175">Coiled coil</keyword>
<feature type="signal peptide" evidence="9">
    <location>
        <begin position="1"/>
        <end position="21"/>
    </location>
</feature>
<evidence type="ECO:0000256" key="4">
    <source>
        <dbReference type="ARBA" id="ARBA00022452"/>
    </source>
</evidence>
<dbReference type="Gene3D" id="1.20.1600.10">
    <property type="entry name" value="Outer membrane efflux proteins (OEP)"/>
    <property type="match status" value="1"/>
</dbReference>
<keyword evidence="5" id="KW-0812">Transmembrane</keyword>
<protein>
    <submittedName>
        <fullName evidence="10">TolC family protein</fullName>
    </submittedName>
</protein>
<evidence type="ECO:0000256" key="2">
    <source>
        <dbReference type="ARBA" id="ARBA00007613"/>
    </source>
</evidence>
<dbReference type="RefSeq" id="WP_277900937.1">
    <property type="nucleotide sequence ID" value="NZ_JAPMUA010000006.1"/>
</dbReference>
<evidence type="ECO:0000256" key="3">
    <source>
        <dbReference type="ARBA" id="ARBA00022448"/>
    </source>
</evidence>
<evidence type="ECO:0000256" key="8">
    <source>
        <dbReference type="SAM" id="Coils"/>
    </source>
</evidence>
<evidence type="ECO:0000256" key="9">
    <source>
        <dbReference type="SAM" id="SignalP"/>
    </source>
</evidence>
<dbReference type="SUPFAM" id="SSF56954">
    <property type="entry name" value="Outer membrane efflux proteins (OEP)"/>
    <property type="match status" value="1"/>
</dbReference>
<organism evidence="10 11">
    <name type="scientific">Galbibacter pacificus</name>
    <dbReference type="NCBI Taxonomy" id="2996052"/>
    <lineage>
        <taxon>Bacteria</taxon>
        <taxon>Pseudomonadati</taxon>
        <taxon>Bacteroidota</taxon>
        <taxon>Flavobacteriia</taxon>
        <taxon>Flavobacteriales</taxon>
        <taxon>Flavobacteriaceae</taxon>
        <taxon>Galbibacter</taxon>
    </lineage>
</organism>
<dbReference type="PANTHER" id="PTHR30026">
    <property type="entry name" value="OUTER MEMBRANE PROTEIN TOLC"/>
    <property type="match status" value="1"/>
</dbReference>
<keyword evidence="7" id="KW-0998">Cell outer membrane</keyword>
<dbReference type="InterPro" id="IPR051906">
    <property type="entry name" value="TolC-like"/>
</dbReference>
<keyword evidence="4" id="KW-1134">Transmembrane beta strand</keyword>
<name>A0ABT6FVR6_9FLAO</name>
<comment type="subcellular location">
    <subcellularLocation>
        <location evidence="1">Cell outer membrane</location>
    </subcellularLocation>
</comment>
<keyword evidence="11" id="KW-1185">Reference proteome</keyword>
<comment type="caution">
    <text evidence="10">The sequence shown here is derived from an EMBL/GenBank/DDBJ whole genome shotgun (WGS) entry which is preliminary data.</text>
</comment>
<dbReference type="PANTHER" id="PTHR30026:SF20">
    <property type="entry name" value="OUTER MEMBRANE PROTEIN TOLC"/>
    <property type="match status" value="1"/>
</dbReference>
<feature type="coiled-coil region" evidence="8">
    <location>
        <begin position="350"/>
        <end position="413"/>
    </location>
</feature>
<dbReference type="Proteomes" id="UP001153642">
    <property type="component" value="Unassembled WGS sequence"/>
</dbReference>
<dbReference type="InterPro" id="IPR003423">
    <property type="entry name" value="OMP_efflux"/>
</dbReference>
<evidence type="ECO:0000313" key="11">
    <source>
        <dbReference type="Proteomes" id="UP001153642"/>
    </source>
</evidence>
<evidence type="ECO:0000256" key="6">
    <source>
        <dbReference type="ARBA" id="ARBA00023136"/>
    </source>
</evidence>
<keyword evidence="3" id="KW-0813">Transport</keyword>
<accession>A0ABT6FVR6</accession>
<evidence type="ECO:0000256" key="7">
    <source>
        <dbReference type="ARBA" id="ARBA00023237"/>
    </source>
</evidence>
<reference evidence="10" key="1">
    <citation type="submission" date="2022-11" db="EMBL/GenBank/DDBJ databases">
        <title>High-quality draft genome sequence of Galbibacter sp. strain CMA-7.</title>
        <authorList>
            <person name="Wei L."/>
            <person name="Dong C."/>
            <person name="Shao Z."/>
        </authorList>
    </citation>
    <scope>NUCLEOTIDE SEQUENCE</scope>
    <source>
        <strain evidence="10">CMA-7</strain>
    </source>
</reference>
<dbReference type="Pfam" id="PF02321">
    <property type="entry name" value="OEP"/>
    <property type="match status" value="2"/>
</dbReference>